<dbReference type="PANTHER" id="PTHR10229">
    <property type="entry name" value="GTP-BINDING PROTEIN HFLX"/>
    <property type="match status" value="1"/>
</dbReference>
<feature type="compositionally biased region" description="Low complexity" evidence="6">
    <location>
        <begin position="98"/>
        <end position="121"/>
    </location>
</feature>
<dbReference type="PANTHER" id="PTHR10229:SF0">
    <property type="entry name" value="GTP-BINDING PROTEIN 6-RELATED"/>
    <property type="match status" value="1"/>
</dbReference>
<dbReference type="Pfam" id="PF19275">
    <property type="entry name" value="HflX_C"/>
    <property type="match status" value="1"/>
</dbReference>
<evidence type="ECO:0000256" key="5">
    <source>
        <dbReference type="SAM" id="Coils"/>
    </source>
</evidence>
<dbReference type="Gene3D" id="3.40.50.300">
    <property type="entry name" value="P-loop containing nucleotide triphosphate hydrolases"/>
    <property type="match status" value="1"/>
</dbReference>
<dbReference type="InterPro" id="IPR032305">
    <property type="entry name" value="GTP-bd_M"/>
</dbReference>
<reference evidence="8 9" key="1">
    <citation type="submission" date="2023-05" db="EMBL/GenBank/DDBJ databases">
        <title>A 100% complete, gapless, phased diploid assembly of the Scenedesmus obliquus UTEX 3031 genome.</title>
        <authorList>
            <person name="Biondi T.C."/>
            <person name="Hanschen E.R."/>
            <person name="Kwon T."/>
            <person name="Eng W."/>
            <person name="Kruse C.P.S."/>
            <person name="Koehler S.I."/>
            <person name="Kunde Y."/>
            <person name="Gleasner C.D."/>
            <person name="You Mak K.T."/>
            <person name="Polle J."/>
            <person name="Hovde B.T."/>
            <person name="Starkenburg S.R."/>
        </authorList>
    </citation>
    <scope>NUCLEOTIDE SEQUENCE [LARGE SCALE GENOMIC DNA]</scope>
    <source>
        <strain evidence="8 9">DOE0152z</strain>
    </source>
</reference>
<keyword evidence="9" id="KW-1185">Reference proteome</keyword>
<dbReference type="Pfam" id="PF16360">
    <property type="entry name" value="GTP-bdg_M"/>
    <property type="match status" value="1"/>
</dbReference>
<sequence length="660" mass="70697">MSEDEFRAAMAAARQQVLSGSSGSDEEDGWEQADEDDDEMRRSGEDFWSTEKERVYLVGVAYKQQYQQQQQQQQQRRQQQQQQQSLFGSSSGGLGMTASSYSPWAAPDAAADAGDGSSSSRSSKRQPQVSYNVHESLDELGRLAETAGLQVVGSNYQALEAPNNSTYIGSGKVAEVARAVTALKADTVIFDDELSPGQLRNLEKAFSGGREGAQVAVADRTALILDIFSQRARTREGKLQVELAQTEYQLPRLTRMWSHLDRVAGGGQVKGTGEKQIEIDKRLLRDKAAALRRELQAVRTHRAAHRTRRQDAPIPVVALVGYTNAGKSTLLNTMTDAGVLAEDKLFATLDPTTRKVRLPGGNLEVLFSDTVGFIQKLPTQLVAAFRATLEEIASASVVLHVLDVSADNAPAQCAAVLQVLEELGVQDLPLVTAWNKIDACPDPAAVAALAASRADTVAISGASGEGLQQLMAAVAGKLAESMVEMEVLLPYSAGALLDELHKMGKVSSTAYTEQGTRLTARVPLCLVGKLQPYCCTADGSSTAGSTIGSVTDDGDNGQLETLSEDEIFTDYIVDNASLEGVAEDGYWDGTGSEQQQQDAGDRSYVPRSAGSRAGKRAEQRRRQQHGSSLAQHQLPPDWQDLIMSGSAAGSGTSSPVTSTL</sequence>
<dbReference type="Proteomes" id="UP001244341">
    <property type="component" value="Chromosome 11b"/>
</dbReference>
<keyword evidence="5" id="KW-0175">Coiled coil</keyword>
<evidence type="ECO:0000259" key="7">
    <source>
        <dbReference type="PROSITE" id="PS51705"/>
    </source>
</evidence>
<accession>A0ABY8UEX6</accession>
<dbReference type="SUPFAM" id="SSF52540">
    <property type="entry name" value="P-loop containing nucleoside triphosphate hydrolases"/>
    <property type="match status" value="1"/>
</dbReference>
<feature type="domain" description="Hflx-type G" evidence="7">
    <location>
        <begin position="315"/>
        <end position="482"/>
    </location>
</feature>
<evidence type="ECO:0000256" key="4">
    <source>
        <dbReference type="ARBA" id="ARBA00023134"/>
    </source>
</evidence>
<evidence type="ECO:0000313" key="8">
    <source>
        <dbReference type="EMBL" id="WIA20053.1"/>
    </source>
</evidence>
<dbReference type="InterPro" id="IPR030394">
    <property type="entry name" value="G_HFLX_dom"/>
</dbReference>
<proteinExistence type="inferred from homology"/>
<evidence type="ECO:0000256" key="3">
    <source>
        <dbReference type="ARBA" id="ARBA00022842"/>
    </source>
</evidence>
<dbReference type="CDD" id="cd01878">
    <property type="entry name" value="HflX"/>
    <property type="match status" value="1"/>
</dbReference>
<feature type="coiled-coil region" evidence="5">
    <location>
        <begin position="274"/>
        <end position="301"/>
    </location>
</feature>
<feature type="compositionally biased region" description="Low complexity" evidence="6">
    <location>
        <begin position="66"/>
        <end position="89"/>
    </location>
</feature>
<dbReference type="InterPro" id="IPR016496">
    <property type="entry name" value="GTPase_HflX"/>
</dbReference>
<feature type="region of interest" description="Disordered" evidence="6">
    <location>
        <begin position="1"/>
        <end position="48"/>
    </location>
</feature>
<dbReference type="HAMAP" id="MF_00900">
    <property type="entry name" value="GTPase_HflX"/>
    <property type="match status" value="1"/>
</dbReference>
<dbReference type="PRINTS" id="PR00326">
    <property type="entry name" value="GTP1OBG"/>
</dbReference>
<name>A0ABY8UEX6_TETOB</name>
<protein>
    <recommendedName>
        <fullName evidence="7">Hflx-type G domain-containing protein</fullName>
    </recommendedName>
</protein>
<keyword evidence="4" id="KW-0342">GTP-binding</keyword>
<evidence type="ECO:0000256" key="1">
    <source>
        <dbReference type="ARBA" id="ARBA00022723"/>
    </source>
</evidence>
<dbReference type="Pfam" id="PF13167">
    <property type="entry name" value="GTP-bdg_N"/>
    <property type="match status" value="1"/>
</dbReference>
<keyword evidence="2" id="KW-0547">Nucleotide-binding</keyword>
<dbReference type="Gene3D" id="3.40.50.11060">
    <property type="entry name" value="GTPase HflX, N-terminal domain"/>
    <property type="match status" value="1"/>
</dbReference>
<evidence type="ECO:0000313" key="9">
    <source>
        <dbReference type="Proteomes" id="UP001244341"/>
    </source>
</evidence>
<gene>
    <name evidence="8" type="ORF">OEZ85_005918</name>
</gene>
<dbReference type="InterPro" id="IPR045498">
    <property type="entry name" value="HflX_C"/>
</dbReference>
<dbReference type="InterPro" id="IPR006073">
    <property type="entry name" value="GTP-bd"/>
</dbReference>
<dbReference type="InterPro" id="IPR027417">
    <property type="entry name" value="P-loop_NTPase"/>
</dbReference>
<dbReference type="Gene3D" id="6.10.250.2860">
    <property type="match status" value="1"/>
</dbReference>
<evidence type="ECO:0000256" key="6">
    <source>
        <dbReference type="SAM" id="MobiDB-lite"/>
    </source>
</evidence>
<dbReference type="PROSITE" id="PS51705">
    <property type="entry name" value="G_HFLX"/>
    <property type="match status" value="1"/>
</dbReference>
<dbReference type="InterPro" id="IPR042108">
    <property type="entry name" value="GTPase_HflX_N_sf"/>
</dbReference>
<feature type="compositionally biased region" description="Basic and acidic residues" evidence="6">
    <location>
        <begin position="39"/>
        <end position="48"/>
    </location>
</feature>
<feature type="region of interest" description="Disordered" evidence="6">
    <location>
        <begin position="66"/>
        <end position="130"/>
    </location>
</feature>
<feature type="compositionally biased region" description="Low complexity" evidence="6">
    <location>
        <begin position="644"/>
        <end position="660"/>
    </location>
</feature>
<organism evidence="8 9">
    <name type="scientific">Tetradesmus obliquus</name>
    <name type="common">Green alga</name>
    <name type="synonym">Acutodesmus obliquus</name>
    <dbReference type="NCBI Taxonomy" id="3088"/>
    <lineage>
        <taxon>Eukaryota</taxon>
        <taxon>Viridiplantae</taxon>
        <taxon>Chlorophyta</taxon>
        <taxon>core chlorophytes</taxon>
        <taxon>Chlorophyceae</taxon>
        <taxon>CS clade</taxon>
        <taxon>Sphaeropleales</taxon>
        <taxon>Scenedesmaceae</taxon>
        <taxon>Tetradesmus</taxon>
    </lineage>
</organism>
<keyword evidence="3" id="KW-0460">Magnesium</keyword>
<dbReference type="Pfam" id="PF01926">
    <property type="entry name" value="MMR_HSR1"/>
    <property type="match status" value="1"/>
</dbReference>
<evidence type="ECO:0000256" key="2">
    <source>
        <dbReference type="ARBA" id="ARBA00022741"/>
    </source>
</evidence>
<dbReference type="NCBIfam" id="TIGR03156">
    <property type="entry name" value="GTP_HflX"/>
    <property type="match status" value="1"/>
</dbReference>
<keyword evidence="1" id="KW-0479">Metal-binding</keyword>
<dbReference type="InterPro" id="IPR025121">
    <property type="entry name" value="GTPase_HflX_N"/>
</dbReference>
<dbReference type="EMBL" id="CP126218">
    <property type="protein sequence ID" value="WIA20053.1"/>
    <property type="molecule type" value="Genomic_DNA"/>
</dbReference>
<feature type="compositionally biased region" description="Acidic residues" evidence="6">
    <location>
        <begin position="24"/>
        <end position="38"/>
    </location>
</feature>
<feature type="region of interest" description="Disordered" evidence="6">
    <location>
        <begin position="583"/>
        <end position="660"/>
    </location>
</feature>